<keyword evidence="4" id="KW-1185">Reference proteome</keyword>
<dbReference type="EMBL" id="KE504174">
    <property type="protein sequence ID" value="EPS97685.1"/>
    <property type="molecule type" value="Genomic_DNA"/>
</dbReference>
<dbReference type="Proteomes" id="UP000015241">
    <property type="component" value="Unassembled WGS sequence"/>
</dbReference>
<dbReference type="Pfam" id="PF17667">
    <property type="entry name" value="Pkinase_fungal"/>
    <property type="match status" value="1"/>
</dbReference>
<organism evidence="3 4">
    <name type="scientific">Fomitopsis schrenkii</name>
    <name type="common">Brown rot fungus</name>
    <dbReference type="NCBI Taxonomy" id="2126942"/>
    <lineage>
        <taxon>Eukaryota</taxon>
        <taxon>Fungi</taxon>
        <taxon>Dikarya</taxon>
        <taxon>Basidiomycota</taxon>
        <taxon>Agaricomycotina</taxon>
        <taxon>Agaricomycetes</taxon>
        <taxon>Polyporales</taxon>
        <taxon>Fomitopsis</taxon>
    </lineage>
</organism>
<dbReference type="InterPro" id="IPR040976">
    <property type="entry name" value="Pkinase_fungal"/>
</dbReference>
<feature type="region of interest" description="Disordered" evidence="1">
    <location>
        <begin position="259"/>
        <end position="333"/>
    </location>
</feature>
<dbReference type="Gene3D" id="1.10.510.10">
    <property type="entry name" value="Transferase(Phosphotransferase) domain 1"/>
    <property type="match status" value="1"/>
</dbReference>
<dbReference type="eggNOG" id="ENOG502SXF9">
    <property type="taxonomic scope" value="Eukaryota"/>
</dbReference>
<proteinExistence type="predicted"/>
<dbReference type="PANTHER" id="PTHR38248:SF2">
    <property type="entry name" value="FUNK1 11"/>
    <property type="match status" value="1"/>
</dbReference>
<dbReference type="InterPro" id="IPR011009">
    <property type="entry name" value="Kinase-like_dom_sf"/>
</dbReference>
<feature type="compositionally biased region" description="Basic and acidic residues" evidence="1">
    <location>
        <begin position="282"/>
        <end position="293"/>
    </location>
</feature>
<feature type="non-terminal residue" evidence="3">
    <location>
        <position position="1"/>
    </location>
</feature>
<dbReference type="AlphaFoldDB" id="S8F7U0"/>
<feature type="compositionally biased region" description="Gly residues" evidence="1">
    <location>
        <begin position="259"/>
        <end position="276"/>
    </location>
</feature>
<dbReference type="HOGENOM" id="CLU_059058_0_0_1"/>
<evidence type="ECO:0000256" key="1">
    <source>
        <dbReference type="SAM" id="MobiDB-lite"/>
    </source>
</evidence>
<name>S8F7U0_FOMSC</name>
<sequence>NERSHMRLVMKTVGRPLSSFKSTKEMVTAIRDAIIGHKLAYVAGLIHRDLSDGNVMIHDGGLFSGFLLDLDYAFDWMEALELAGLPVNRAAWTAYVQKYNDSRMKIKERTGTLFFMAAQVLGTFVAHDVRHDLESAIWLLMCMVLRHTLQVHVKTKKDSDRYALYLENFGATTAKESYKNKTFYLTKPLQWEVKDNEPLTKLVVDLRVLLVMQNRPLEWGQPIPLTYKSVLTAFNRALASPDWPANDAALPFTLPGTGNSSGSGFLGDGNSSGSGSQGTKHPRQDQGEGKDGDPADEGEQLPAKRLKFGPSPLRNEVGANPSVEASDNDDVFN</sequence>
<protein>
    <recommendedName>
        <fullName evidence="2">Fungal-type protein kinase domain-containing protein</fullName>
    </recommendedName>
</protein>
<dbReference type="OrthoDB" id="312874at2759"/>
<dbReference type="SUPFAM" id="SSF56112">
    <property type="entry name" value="Protein kinase-like (PK-like)"/>
    <property type="match status" value="1"/>
</dbReference>
<dbReference type="PANTHER" id="PTHR38248">
    <property type="entry name" value="FUNK1 6"/>
    <property type="match status" value="1"/>
</dbReference>
<evidence type="ECO:0000313" key="4">
    <source>
        <dbReference type="Proteomes" id="UP000015241"/>
    </source>
</evidence>
<evidence type="ECO:0000259" key="2">
    <source>
        <dbReference type="Pfam" id="PF17667"/>
    </source>
</evidence>
<feature type="domain" description="Fungal-type protein kinase" evidence="2">
    <location>
        <begin position="2"/>
        <end position="143"/>
    </location>
</feature>
<dbReference type="InParanoid" id="S8F7U0"/>
<reference evidence="3 4" key="1">
    <citation type="journal article" date="2012" name="Science">
        <title>The Paleozoic origin of enzymatic lignin decomposition reconstructed from 31 fungal genomes.</title>
        <authorList>
            <person name="Floudas D."/>
            <person name="Binder M."/>
            <person name="Riley R."/>
            <person name="Barry K."/>
            <person name="Blanchette R.A."/>
            <person name="Henrissat B."/>
            <person name="Martinez A.T."/>
            <person name="Otillar R."/>
            <person name="Spatafora J.W."/>
            <person name="Yadav J.S."/>
            <person name="Aerts A."/>
            <person name="Benoit I."/>
            <person name="Boyd A."/>
            <person name="Carlson A."/>
            <person name="Copeland A."/>
            <person name="Coutinho P.M."/>
            <person name="de Vries R.P."/>
            <person name="Ferreira P."/>
            <person name="Findley K."/>
            <person name="Foster B."/>
            <person name="Gaskell J."/>
            <person name="Glotzer D."/>
            <person name="Gorecki P."/>
            <person name="Heitman J."/>
            <person name="Hesse C."/>
            <person name="Hori C."/>
            <person name="Igarashi K."/>
            <person name="Jurgens J.A."/>
            <person name="Kallen N."/>
            <person name="Kersten P."/>
            <person name="Kohler A."/>
            <person name="Kuees U."/>
            <person name="Kumar T.K.A."/>
            <person name="Kuo A."/>
            <person name="LaButti K."/>
            <person name="Larrondo L.F."/>
            <person name="Lindquist E."/>
            <person name="Ling A."/>
            <person name="Lombard V."/>
            <person name="Lucas S."/>
            <person name="Lundell T."/>
            <person name="Martin R."/>
            <person name="McLaughlin D.J."/>
            <person name="Morgenstern I."/>
            <person name="Morin E."/>
            <person name="Murat C."/>
            <person name="Nagy L.G."/>
            <person name="Nolan M."/>
            <person name="Ohm R.A."/>
            <person name="Patyshakuliyeva A."/>
            <person name="Rokas A."/>
            <person name="Ruiz-Duenas F.J."/>
            <person name="Sabat G."/>
            <person name="Salamov A."/>
            <person name="Samejima M."/>
            <person name="Schmutz J."/>
            <person name="Slot J.C."/>
            <person name="St John F."/>
            <person name="Stenlid J."/>
            <person name="Sun H."/>
            <person name="Sun S."/>
            <person name="Syed K."/>
            <person name="Tsang A."/>
            <person name="Wiebenga A."/>
            <person name="Young D."/>
            <person name="Pisabarro A."/>
            <person name="Eastwood D.C."/>
            <person name="Martin F."/>
            <person name="Cullen D."/>
            <person name="Grigoriev I.V."/>
            <person name="Hibbett D.S."/>
        </authorList>
    </citation>
    <scope>NUCLEOTIDE SEQUENCE</scope>
    <source>
        <strain evidence="4">FP-58527</strain>
    </source>
</reference>
<accession>S8F7U0</accession>
<gene>
    <name evidence="3" type="ORF">FOMPIDRAFT_1128119</name>
</gene>
<dbReference type="STRING" id="743788.S8F7U0"/>
<evidence type="ECO:0000313" key="3">
    <source>
        <dbReference type="EMBL" id="EPS97685.1"/>
    </source>
</evidence>